<feature type="transmembrane region" description="Helical" evidence="7">
    <location>
        <begin position="253"/>
        <end position="278"/>
    </location>
</feature>
<organism evidence="9 10">
    <name type="scientific">Naumovozyma dairenensis (strain ATCC 10597 / BCRC 20456 / CBS 421 / NBRC 0211 / NRRL Y-12639)</name>
    <name type="common">Saccharomyces dairenensis</name>
    <dbReference type="NCBI Taxonomy" id="1071378"/>
    <lineage>
        <taxon>Eukaryota</taxon>
        <taxon>Fungi</taxon>
        <taxon>Dikarya</taxon>
        <taxon>Ascomycota</taxon>
        <taxon>Saccharomycotina</taxon>
        <taxon>Saccharomycetes</taxon>
        <taxon>Saccharomycetales</taxon>
        <taxon>Saccharomycetaceae</taxon>
        <taxon>Naumovozyma</taxon>
    </lineage>
</organism>
<feature type="compositionally biased region" description="Acidic residues" evidence="6">
    <location>
        <begin position="611"/>
        <end position="622"/>
    </location>
</feature>
<dbReference type="Proteomes" id="UP000000689">
    <property type="component" value="Chromosome 1"/>
</dbReference>
<keyword evidence="4 7" id="KW-1133">Transmembrane helix</keyword>
<evidence type="ECO:0000313" key="10">
    <source>
        <dbReference type="Proteomes" id="UP000000689"/>
    </source>
</evidence>
<dbReference type="EMBL" id="HE580267">
    <property type="protein sequence ID" value="CCD22247.1"/>
    <property type="molecule type" value="Genomic_DNA"/>
</dbReference>
<evidence type="ECO:0000313" key="9">
    <source>
        <dbReference type="EMBL" id="CCD22247.1"/>
    </source>
</evidence>
<feature type="transmembrane region" description="Helical" evidence="7">
    <location>
        <begin position="469"/>
        <end position="491"/>
    </location>
</feature>
<comment type="subcellular location">
    <subcellularLocation>
        <location evidence="1">Membrane</location>
        <topology evidence="1">Multi-pass membrane protein</topology>
    </subcellularLocation>
</comment>
<name>G0W359_NAUDC</name>
<keyword evidence="5 7" id="KW-0472">Membrane</keyword>
<feature type="transmembrane region" description="Helical" evidence="7">
    <location>
        <begin position="404"/>
        <end position="421"/>
    </location>
</feature>
<keyword evidence="2" id="KW-0813">Transport</keyword>
<feature type="transmembrane region" description="Helical" evidence="7">
    <location>
        <begin position="345"/>
        <end position="368"/>
    </location>
</feature>
<sequence>MQDYRVLSQSLRENIPTFHPEELLDNLHTIIHEEPDDETTEVVEHFKYNQELDKSLLSRGSIVGLGFSLMSAPLGMSTSMAIGLINGGPATIIWGFLISGICIWFCSLSLGEVVSKFPMELHVSSAMLAPKKLKLICSWYTGWLMLLGNWTMSTSITFAGAQLTISLILMTNSDLISEKYLIGFTVIIFYLVVTIVGLINLKFARFIETINRACVIWIIYAILFIDILLLIFHRGKYHSLKYSLFHFDNSLSGYSGFLISFLIGFQQSNFTLQGFSMLPALADEVKVPEKDIPRGMSNAVLLSAFSGIVFLIPIMIILPESDKLFTNHKILPIVNIFTQSTHSMFVSFFLLLMILGNLFFSGIGSITTSSRAVYSFSRDHAIPHHETWTFVQPESQSKVPKNSILLSMAISYILGLLALFSTAAFNAFIGAAVLCLCSATCIPLVLVLFRRRRVLRNAPVKIRYKLGWFVNIVSILWLLLSMVSVCLPPKIPVTLESMNYALIVYLLCIIIITLMYFKWGKDNFKLPLIEEEKKNQNDRTRKVPLDIISIKKNIKAHKTGVSTTAPYSLLPQDENTADMNESESNHTTNGNDLHKVPLSKQSNPFESANELPDDTEVWDIDNELEREQEQEQERISETSAK</sequence>
<dbReference type="PANTHER" id="PTHR45649:SF3">
    <property type="entry name" value="POLYAMINE TRANSPORTER TPO5"/>
    <property type="match status" value="1"/>
</dbReference>
<dbReference type="Gene3D" id="1.20.1740.10">
    <property type="entry name" value="Amino acid/polyamine transporter I"/>
    <property type="match status" value="1"/>
</dbReference>
<evidence type="ECO:0000256" key="2">
    <source>
        <dbReference type="ARBA" id="ARBA00022448"/>
    </source>
</evidence>
<evidence type="ECO:0000256" key="7">
    <source>
        <dbReference type="SAM" id="Phobius"/>
    </source>
</evidence>
<protein>
    <recommendedName>
        <fullName evidence="8">Amino acid permease/ SLC12A domain-containing protein</fullName>
    </recommendedName>
</protein>
<dbReference type="eggNOG" id="KOG1289">
    <property type="taxonomic scope" value="Eukaryota"/>
</dbReference>
<reference evidence="9 10" key="1">
    <citation type="journal article" date="2011" name="Proc. Natl. Acad. Sci. U.S.A.">
        <title>Evolutionary erosion of yeast sex chromosomes by mating-type switching accidents.</title>
        <authorList>
            <person name="Gordon J.L."/>
            <person name="Armisen D."/>
            <person name="Proux-Wera E."/>
            <person name="Oheigeartaigh S.S."/>
            <person name="Byrne K.P."/>
            <person name="Wolfe K.H."/>
        </authorList>
    </citation>
    <scope>NUCLEOTIDE SEQUENCE [LARGE SCALE GENOMIC DNA]</scope>
    <source>
        <strain evidence="10">ATCC 10597 / BCRC 20456 / CBS 421 / NBRC 0211 / NRRL Y-12639</strain>
    </source>
</reference>
<accession>G0W359</accession>
<dbReference type="Pfam" id="PF00324">
    <property type="entry name" value="AA_permease"/>
    <property type="match status" value="1"/>
</dbReference>
<feature type="compositionally biased region" description="Basic and acidic residues" evidence="6">
    <location>
        <begin position="623"/>
        <end position="641"/>
    </location>
</feature>
<feature type="transmembrane region" description="Helical" evidence="7">
    <location>
        <begin position="299"/>
        <end position="318"/>
    </location>
</feature>
<dbReference type="GO" id="GO:0005794">
    <property type="term" value="C:Golgi apparatus"/>
    <property type="evidence" value="ECO:0007669"/>
    <property type="project" value="EnsemblFungi"/>
</dbReference>
<feature type="transmembrane region" description="Helical" evidence="7">
    <location>
        <begin position="497"/>
        <end position="517"/>
    </location>
</feature>
<dbReference type="OMA" id="LLMAQYT"/>
<feature type="transmembrane region" description="Helical" evidence="7">
    <location>
        <begin position="213"/>
        <end position="233"/>
    </location>
</feature>
<proteinExistence type="predicted"/>
<evidence type="ECO:0000256" key="3">
    <source>
        <dbReference type="ARBA" id="ARBA00022692"/>
    </source>
</evidence>
<evidence type="ECO:0000256" key="6">
    <source>
        <dbReference type="SAM" id="MobiDB-lite"/>
    </source>
</evidence>
<feature type="transmembrane region" description="Helical" evidence="7">
    <location>
        <begin position="91"/>
        <end position="114"/>
    </location>
</feature>
<dbReference type="GO" id="GO:0016020">
    <property type="term" value="C:membrane"/>
    <property type="evidence" value="ECO:0007669"/>
    <property type="project" value="UniProtKB-SubCell"/>
</dbReference>
<dbReference type="InterPro" id="IPR004841">
    <property type="entry name" value="AA-permease/SLC12A_dom"/>
</dbReference>
<dbReference type="GO" id="GO:0015203">
    <property type="term" value="F:polyamine transmembrane transporter activity"/>
    <property type="evidence" value="ECO:0007669"/>
    <property type="project" value="EnsemblFungi"/>
</dbReference>
<feature type="domain" description="Amino acid permease/ SLC12A" evidence="8">
    <location>
        <begin position="72"/>
        <end position="528"/>
    </location>
</feature>
<dbReference type="GeneID" id="11495343"/>
<dbReference type="HOGENOM" id="CLU_004495_5_3_1"/>
<dbReference type="AlphaFoldDB" id="G0W359"/>
<keyword evidence="3 7" id="KW-0812">Transmembrane</keyword>
<dbReference type="PANTHER" id="PTHR45649">
    <property type="entry name" value="AMINO-ACID PERMEASE BAT1"/>
    <property type="match status" value="1"/>
</dbReference>
<feature type="transmembrane region" description="Helical" evidence="7">
    <location>
        <begin position="135"/>
        <end position="160"/>
    </location>
</feature>
<dbReference type="RefSeq" id="XP_003667490.1">
    <property type="nucleotide sequence ID" value="XM_003667442.1"/>
</dbReference>
<evidence type="ECO:0000256" key="5">
    <source>
        <dbReference type="ARBA" id="ARBA00023136"/>
    </source>
</evidence>
<gene>
    <name evidence="9" type="primary">NDAI0A00890</name>
    <name evidence="9" type="ordered locus">NDAI_0A00890</name>
</gene>
<feature type="region of interest" description="Disordered" evidence="6">
    <location>
        <begin position="565"/>
        <end position="641"/>
    </location>
</feature>
<feature type="transmembrane region" description="Helical" evidence="7">
    <location>
        <begin position="180"/>
        <end position="201"/>
    </location>
</feature>
<dbReference type="OrthoDB" id="3257095at2759"/>
<feature type="transmembrane region" description="Helical" evidence="7">
    <location>
        <begin position="427"/>
        <end position="449"/>
    </location>
</feature>
<evidence type="ECO:0000256" key="4">
    <source>
        <dbReference type="ARBA" id="ARBA00022989"/>
    </source>
</evidence>
<dbReference type="KEGG" id="ndi:NDAI_0A00890"/>
<evidence type="ECO:0000256" key="1">
    <source>
        <dbReference type="ARBA" id="ARBA00004141"/>
    </source>
</evidence>
<keyword evidence="10" id="KW-1185">Reference proteome</keyword>
<evidence type="ECO:0000259" key="8">
    <source>
        <dbReference type="Pfam" id="PF00324"/>
    </source>
</evidence>
<feature type="transmembrane region" description="Helical" evidence="7">
    <location>
        <begin position="62"/>
        <end position="85"/>
    </location>
</feature>